<keyword evidence="1" id="KW-1133">Transmembrane helix</keyword>
<comment type="caution">
    <text evidence="2">The sequence shown here is derived from an EMBL/GenBank/DDBJ whole genome shotgun (WGS) entry which is preliminary data.</text>
</comment>
<gene>
    <name evidence="2" type="ORF">COX06_02145</name>
</gene>
<feature type="transmembrane region" description="Helical" evidence="1">
    <location>
        <begin position="75"/>
        <end position="95"/>
    </location>
</feature>
<accession>A0A2H0BDD3</accession>
<evidence type="ECO:0000313" key="2">
    <source>
        <dbReference type="EMBL" id="PIP55634.1"/>
    </source>
</evidence>
<dbReference type="AlphaFoldDB" id="A0A2H0BDD3"/>
<organism evidence="2 3">
    <name type="scientific">Candidatus Zambryskibacteria bacterium CG22_combo_CG10-13_8_21_14_all_42_17</name>
    <dbReference type="NCBI Taxonomy" id="1975118"/>
    <lineage>
        <taxon>Bacteria</taxon>
        <taxon>Candidatus Zambryskiibacteriota</taxon>
    </lineage>
</organism>
<keyword evidence="1" id="KW-0472">Membrane</keyword>
<feature type="transmembrane region" description="Helical" evidence="1">
    <location>
        <begin position="23"/>
        <end position="45"/>
    </location>
</feature>
<sequence length="123" mass="14346">MPLYAKWHYGGGFRDLYHNWKNFISFTLHFFSIKILFSTLLAPFWRMDEEYKKEFDPESFFETLVVNTLMRLVGFFSRMFVIAIGLIVLFMVLVLGPVTLLLWALAPLAVIALFILGVFSILL</sequence>
<evidence type="ECO:0000313" key="3">
    <source>
        <dbReference type="Proteomes" id="UP000229794"/>
    </source>
</evidence>
<evidence type="ECO:0000256" key="1">
    <source>
        <dbReference type="SAM" id="Phobius"/>
    </source>
</evidence>
<protein>
    <submittedName>
        <fullName evidence="2">Uncharacterized protein</fullName>
    </submittedName>
</protein>
<reference evidence="2 3" key="1">
    <citation type="submission" date="2017-09" db="EMBL/GenBank/DDBJ databases">
        <title>Depth-based differentiation of microbial function through sediment-hosted aquifers and enrichment of novel symbionts in the deep terrestrial subsurface.</title>
        <authorList>
            <person name="Probst A.J."/>
            <person name="Ladd B."/>
            <person name="Jarett J.K."/>
            <person name="Geller-Mcgrath D.E."/>
            <person name="Sieber C.M."/>
            <person name="Emerson J.B."/>
            <person name="Anantharaman K."/>
            <person name="Thomas B.C."/>
            <person name="Malmstrom R."/>
            <person name="Stieglmeier M."/>
            <person name="Klingl A."/>
            <person name="Woyke T."/>
            <person name="Ryan C.M."/>
            <person name="Banfield J.F."/>
        </authorList>
    </citation>
    <scope>NUCLEOTIDE SEQUENCE [LARGE SCALE GENOMIC DNA]</scope>
    <source>
        <strain evidence="2">CG22_combo_CG10-13_8_21_14_all_42_17</strain>
    </source>
</reference>
<dbReference type="EMBL" id="PCST01000025">
    <property type="protein sequence ID" value="PIP55634.1"/>
    <property type="molecule type" value="Genomic_DNA"/>
</dbReference>
<feature type="transmembrane region" description="Helical" evidence="1">
    <location>
        <begin position="101"/>
        <end position="122"/>
    </location>
</feature>
<proteinExistence type="predicted"/>
<keyword evidence="1" id="KW-0812">Transmembrane</keyword>
<name>A0A2H0BDD3_9BACT</name>
<dbReference type="Proteomes" id="UP000229794">
    <property type="component" value="Unassembled WGS sequence"/>
</dbReference>